<dbReference type="Gene3D" id="3.30.310.10">
    <property type="entry name" value="TATA-Binding Protein"/>
    <property type="match status" value="1"/>
</dbReference>
<feature type="binding site" evidence="14 15">
    <location>
        <position position="204"/>
    </location>
    <ligand>
        <name>a divalent metal cation</name>
        <dbReference type="ChEBI" id="CHEBI:60240"/>
    </ligand>
</feature>
<dbReference type="GO" id="GO:0032299">
    <property type="term" value="C:ribonuclease H2 complex"/>
    <property type="evidence" value="ECO:0007669"/>
    <property type="project" value="TreeGrafter"/>
</dbReference>
<dbReference type="HAMAP" id="MF_00053">
    <property type="entry name" value="RNase_HIII"/>
    <property type="match status" value="1"/>
</dbReference>
<evidence type="ECO:0000256" key="10">
    <source>
        <dbReference type="ARBA" id="ARBA00022723"/>
    </source>
</evidence>
<evidence type="ECO:0000256" key="9">
    <source>
        <dbReference type="ARBA" id="ARBA00022722"/>
    </source>
</evidence>
<comment type="catalytic activity">
    <reaction evidence="1 14 15">
        <text>Endonucleolytic cleavage to 5'-phosphomonoester.</text>
        <dbReference type="EC" id="3.1.26.4"/>
    </reaction>
</comment>
<evidence type="ECO:0000256" key="7">
    <source>
        <dbReference type="ARBA" id="ARBA00021407"/>
    </source>
</evidence>
<dbReference type="AlphaFoldDB" id="A0A2U1K528"/>
<name>A0A2U1K528_9BACI</name>
<organism evidence="18 19">
    <name type="scientific">Pueribacillus theae</name>
    <dbReference type="NCBI Taxonomy" id="2171751"/>
    <lineage>
        <taxon>Bacteria</taxon>
        <taxon>Bacillati</taxon>
        <taxon>Bacillota</taxon>
        <taxon>Bacilli</taxon>
        <taxon>Bacillales</taxon>
        <taxon>Bacillaceae</taxon>
        <taxon>Pueribacillus</taxon>
    </lineage>
</organism>
<comment type="cofactor">
    <cofactor evidence="2">
        <name>Mg(2+)</name>
        <dbReference type="ChEBI" id="CHEBI:18420"/>
    </cofactor>
</comment>
<evidence type="ECO:0000313" key="19">
    <source>
        <dbReference type="Proteomes" id="UP000245998"/>
    </source>
</evidence>
<dbReference type="PANTHER" id="PTHR10954">
    <property type="entry name" value="RIBONUCLEASE H2 SUBUNIT A"/>
    <property type="match status" value="1"/>
</dbReference>
<dbReference type="GO" id="GO:0000287">
    <property type="term" value="F:magnesium ion binding"/>
    <property type="evidence" value="ECO:0007669"/>
    <property type="project" value="UniProtKB-UniRule"/>
</dbReference>
<comment type="similarity">
    <text evidence="5 14">Belongs to the RNase HII family. RnhC subfamily.</text>
</comment>
<dbReference type="GO" id="GO:0003723">
    <property type="term" value="F:RNA binding"/>
    <property type="evidence" value="ECO:0007669"/>
    <property type="project" value="UniProtKB-UniRule"/>
</dbReference>
<evidence type="ECO:0000256" key="15">
    <source>
        <dbReference type="PROSITE-ProRule" id="PRU01319"/>
    </source>
</evidence>
<dbReference type="GO" id="GO:0006298">
    <property type="term" value="P:mismatch repair"/>
    <property type="evidence" value="ECO:0007669"/>
    <property type="project" value="TreeGrafter"/>
</dbReference>
<feature type="binding site" evidence="14 15">
    <location>
        <position position="100"/>
    </location>
    <ligand>
        <name>a divalent metal cation</name>
        <dbReference type="ChEBI" id="CHEBI:60240"/>
    </ligand>
</feature>
<dbReference type="InterPro" id="IPR024567">
    <property type="entry name" value="RNase_HII/HIII_dom"/>
</dbReference>
<evidence type="ECO:0000256" key="8">
    <source>
        <dbReference type="ARBA" id="ARBA00022490"/>
    </source>
</evidence>
<protein>
    <recommendedName>
        <fullName evidence="7 14">Ribonuclease HIII</fullName>
        <shortName evidence="14">RNase HIII</shortName>
        <ecNumber evidence="6 14">3.1.26.4</ecNumber>
    </recommendedName>
</protein>
<dbReference type="PANTHER" id="PTHR10954:SF23">
    <property type="entry name" value="RIBONUCLEASE"/>
    <property type="match status" value="1"/>
</dbReference>
<evidence type="ECO:0000256" key="13">
    <source>
        <dbReference type="ARBA" id="ARBA00022842"/>
    </source>
</evidence>
<feature type="region of interest" description="Disordered" evidence="16">
    <location>
        <begin position="61"/>
        <end position="83"/>
    </location>
</feature>
<dbReference type="PROSITE" id="PS51975">
    <property type="entry name" value="RNASE_H_2"/>
    <property type="match status" value="1"/>
</dbReference>
<dbReference type="GO" id="GO:0004523">
    <property type="term" value="F:RNA-DNA hybrid ribonuclease activity"/>
    <property type="evidence" value="ECO:0007669"/>
    <property type="project" value="UniProtKB-UniRule"/>
</dbReference>
<dbReference type="Proteomes" id="UP000245998">
    <property type="component" value="Unassembled WGS sequence"/>
</dbReference>
<evidence type="ECO:0000256" key="3">
    <source>
        <dbReference type="ARBA" id="ARBA00004065"/>
    </source>
</evidence>
<evidence type="ECO:0000259" key="17">
    <source>
        <dbReference type="PROSITE" id="PS51975"/>
    </source>
</evidence>
<dbReference type="InterPro" id="IPR001352">
    <property type="entry name" value="RNase_HII/HIII"/>
</dbReference>
<evidence type="ECO:0000313" key="18">
    <source>
        <dbReference type="EMBL" id="PWA12304.1"/>
    </source>
</evidence>
<dbReference type="EMBL" id="QCZG01000010">
    <property type="protein sequence ID" value="PWA12304.1"/>
    <property type="molecule type" value="Genomic_DNA"/>
</dbReference>
<dbReference type="InterPro" id="IPR012295">
    <property type="entry name" value="TBP_dom_sf"/>
</dbReference>
<dbReference type="CDD" id="cd06590">
    <property type="entry name" value="RNase_HII_bacteria_HIII_like"/>
    <property type="match status" value="1"/>
</dbReference>
<dbReference type="NCBIfam" id="TIGR00716">
    <property type="entry name" value="rnhC"/>
    <property type="match status" value="1"/>
</dbReference>
<keyword evidence="10 14" id="KW-0479">Metal-binding</keyword>
<keyword evidence="11 14" id="KW-0255">Endonuclease</keyword>
<dbReference type="SUPFAM" id="SSF53098">
    <property type="entry name" value="Ribonuclease H-like"/>
    <property type="match status" value="1"/>
</dbReference>
<evidence type="ECO:0000256" key="4">
    <source>
        <dbReference type="ARBA" id="ARBA00004496"/>
    </source>
</evidence>
<dbReference type="InterPro" id="IPR012337">
    <property type="entry name" value="RNaseH-like_sf"/>
</dbReference>
<dbReference type="InterPro" id="IPR036397">
    <property type="entry name" value="RNaseH_sf"/>
</dbReference>
<evidence type="ECO:0000256" key="6">
    <source>
        <dbReference type="ARBA" id="ARBA00012180"/>
    </source>
</evidence>
<feature type="domain" description="RNase H type-2" evidence="17">
    <location>
        <begin position="93"/>
        <end position="309"/>
    </location>
</feature>
<evidence type="ECO:0000256" key="12">
    <source>
        <dbReference type="ARBA" id="ARBA00022801"/>
    </source>
</evidence>
<dbReference type="Pfam" id="PF11858">
    <property type="entry name" value="DUF3378"/>
    <property type="match status" value="1"/>
</dbReference>
<comment type="subcellular location">
    <subcellularLocation>
        <location evidence="4 14">Cytoplasm</location>
    </subcellularLocation>
</comment>
<sequence length="311" mass="34660">MCTVVLTVSETIMNEIREDYNKYKTNKLPPGSVFAAKTPGCTITGYRSGKVMFQGKEAQKEAGRWEGDSAKKNNKRKHIDQHQWSPPHHIQELSMIGSDEVGTGDFFGPITVAAVYAKKEQHPLLKELGVKDSKHLTDKKITEIAKDLLHVVPYSLLILHNKKYNELQAKGMSQGKMKALLHNRALLNVMEKIKGEHYDGILIDQFAQPDTYFRYLATEKEKVTSVYFATQAEGLHLSVAAASIIARYAFLKEMDKFETQFGFALPKGAGKQVDEAAAALISKYGESILGQCAKQHFANTGKAKRLASLKN</sequence>
<keyword evidence="9 14" id="KW-0540">Nuclease</keyword>
<comment type="caution">
    <text evidence="18">The sequence shown here is derived from an EMBL/GenBank/DDBJ whole genome shotgun (WGS) entry which is preliminary data.</text>
</comment>
<evidence type="ECO:0000256" key="5">
    <source>
        <dbReference type="ARBA" id="ARBA00008378"/>
    </source>
</evidence>
<dbReference type="InterPro" id="IPR024568">
    <property type="entry name" value="RNase_HIII_N"/>
</dbReference>
<feature type="compositionally biased region" description="Basic and acidic residues" evidence="16">
    <location>
        <begin position="61"/>
        <end position="71"/>
    </location>
</feature>
<dbReference type="PIRSF" id="PIRSF037748">
    <property type="entry name" value="RnhC"/>
    <property type="match status" value="1"/>
</dbReference>
<dbReference type="OrthoDB" id="9777935at2"/>
<evidence type="ECO:0000256" key="16">
    <source>
        <dbReference type="SAM" id="MobiDB-lite"/>
    </source>
</evidence>
<evidence type="ECO:0000256" key="2">
    <source>
        <dbReference type="ARBA" id="ARBA00001946"/>
    </source>
</evidence>
<dbReference type="RefSeq" id="WP_116554127.1">
    <property type="nucleotide sequence ID" value="NZ_QCZG01000010.1"/>
</dbReference>
<evidence type="ECO:0000256" key="11">
    <source>
        <dbReference type="ARBA" id="ARBA00022759"/>
    </source>
</evidence>
<dbReference type="EC" id="3.1.26.4" evidence="6 14"/>
<comment type="function">
    <text evidence="3 14">Endonuclease that specifically degrades the RNA of RNA-DNA hybrids.</text>
</comment>
<dbReference type="Gene3D" id="3.30.420.10">
    <property type="entry name" value="Ribonuclease H-like superfamily/Ribonuclease H"/>
    <property type="match status" value="1"/>
</dbReference>
<evidence type="ECO:0000256" key="1">
    <source>
        <dbReference type="ARBA" id="ARBA00000077"/>
    </source>
</evidence>
<dbReference type="FunFam" id="3.30.420.10:FF:000047">
    <property type="entry name" value="Ribonuclease HIII"/>
    <property type="match status" value="1"/>
</dbReference>
<dbReference type="GO" id="GO:0005737">
    <property type="term" value="C:cytoplasm"/>
    <property type="evidence" value="ECO:0007669"/>
    <property type="project" value="UniProtKB-SubCell"/>
</dbReference>
<keyword evidence="19" id="KW-1185">Reference proteome</keyword>
<keyword evidence="13 14" id="KW-0460">Magnesium</keyword>
<feature type="binding site" evidence="14 15">
    <location>
        <position position="99"/>
    </location>
    <ligand>
        <name>a divalent metal cation</name>
        <dbReference type="ChEBI" id="CHEBI:60240"/>
    </ligand>
</feature>
<dbReference type="GO" id="GO:0043137">
    <property type="term" value="P:DNA replication, removal of RNA primer"/>
    <property type="evidence" value="ECO:0007669"/>
    <property type="project" value="TreeGrafter"/>
</dbReference>
<dbReference type="Pfam" id="PF01351">
    <property type="entry name" value="RNase_HII"/>
    <property type="match status" value="1"/>
</dbReference>
<keyword evidence="12 14" id="KW-0378">Hydrolase</keyword>
<proteinExistence type="inferred from homology"/>
<dbReference type="CDD" id="cd14796">
    <property type="entry name" value="RNAse_HIII_N"/>
    <property type="match status" value="1"/>
</dbReference>
<reference evidence="18 19" key="1">
    <citation type="submission" date="2018-04" db="EMBL/GenBank/DDBJ databases">
        <title>Camelliibacillus theae gen. nov., sp. nov., isolated from Pu'er tea.</title>
        <authorList>
            <person name="Niu L."/>
        </authorList>
    </citation>
    <scope>NUCLEOTIDE SEQUENCE [LARGE SCALE GENOMIC DNA]</scope>
    <source>
        <strain evidence="18 19">T8</strain>
    </source>
</reference>
<keyword evidence="8 14" id="KW-0963">Cytoplasm</keyword>
<accession>A0A2U1K528</accession>
<gene>
    <name evidence="14" type="primary">rnhC</name>
    <name evidence="18" type="ORF">DCC39_06710</name>
</gene>
<comment type="cofactor">
    <cofactor evidence="14 15">
        <name>Mn(2+)</name>
        <dbReference type="ChEBI" id="CHEBI:29035"/>
    </cofactor>
    <cofactor evidence="14 15">
        <name>Mg(2+)</name>
        <dbReference type="ChEBI" id="CHEBI:18420"/>
    </cofactor>
    <text evidence="14 15">Manganese or magnesium. Binds 1 divalent metal ion per monomer in the absence of substrate. May bind a second metal ion after substrate binding.</text>
</comment>
<dbReference type="InterPro" id="IPR004641">
    <property type="entry name" value="RNase_HIII"/>
</dbReference>
<evidence type="ECO:0000256" key="14">
    <source>
        <dbReference type="HAMAP-Rule" id="MF_00053"/>
    </source>
</evidence>